<dbReference type="STRING" id="40149.A0A0E0CSI8"/>
<dbReference type="InterPro" id="IPR000719">
    <property type="entry name" value="Prot_kinase_dom"/>
</dbReference>
<evidence type="ECO:0000313" key="10">
    <source>
        <dbReference type="Proteomes" id="UP000008021"/>
    </source>
</evidence>
<dbReference type="PROSITE" id="PS50011">
    <property type="entry name" value="PROTEIN_KINASE_DOM"/>
    <property type="match status" value="1"/>
</dbReference>
<reference evidence="9" key="2">
    <citation type="submission" date="2018-05" db="EMBL/GenBank/DDBJ databases">
        <title>OmerRS3 (Oryza meridionalis Reference Sequence Version 3).</title>
        <authorList>
            <person name="Zhang J."/>
            <person name="Kudrna D."/>
            <person name="Lee S."/>
            <person name="Talag J."/>
            <person name="Welchert J."/>
            <person name="Wing R.A."/>
        </authorList>
    </citation>
    <scope>NUCLEOTIDE SEQUENCE [LARGE SCALE GENOMIC DNA]</scope>
    <source>
        <strain evidence="9">cv. OR44</strain>
    </source>
</reference>
<dbReference type="Gene3D" id="3.30.200.20">
    <property type="entry name" value="Phosphorylase Kinase, domain 1"/>
    <property type="match status" value="1"/>
</dbReference>
<dbReference type="EC" id="2.7.11.23" evidence="2"/>
<evidence type="ECO:0000256" key="1">
    <source>
        <dbReference type="ARBA" id="ARBA00006485"/>
    </source>
</evidence>
<evidence type="ECO:0000313" key="9">
    <source>
        <dbReference type="EnsemblPlants" id="OMERI02G33710.1"/>
    </source>
</evidence>
<accession>A0A0E0CSI8</accession>
<name>A0A0E0CSI8_9ORYZ</name>
<dbReference type="SMART" id="SM00220">
    <property type="entry name" value="S_TKc"/>
    <property type="match status" value="1"/>
</dbReference>
<keyword evidence="5" id="KW-0067">ATP-binding</keyword>
<sequence>MSFSPFYLVFEYMDHDLTDLAATPGLHFTEPQVKCFMAQILVGLRNCHERSVLHRDIKGVNLLIDGDERVQDRRLRPRHLLRRRQAAAAHQPRRHALVPPIGAPPRRHRVRRRRRPLEHRLHACILAELLAGKPILPSQTKYGAKAKLPDVTLFKPQRPYRRKIAETFRDFSPPALDLLDTLLAIEPSDRGTAPPRAAVALDSDIELPYQRHVIATSDEDLVKLATNLETAQHLLKDYPFTREIWDKVTAGMEQNNVLQVYNPDERLIDWWEKRTLQQDKNQTKGMRSPHMLLCWEVWRERNRRVFKGKELSML</sequence>
<dbReference type="Gene3D" id="1.10.510.10">
    <property type="entry name" value="Transferase(Phosphotransferase) domain 1"/>
    <property type="match status" value="2"/>
</dbReference>
<keyword evidence="4" id="KW-0547">Nucleotide-binding</keyword>
<feature type="compositionally biased region" description="Basic residues" evidence="7">
    <location>
        <begin position="86"/>
        <end position="96"/>
    </location>
</feature>
<evidence type="ECO:0000256" key="2">
    <source>
        <dbReference type="ARBA" id="ARBA00012409"/>
    </source>
</evidence>
<comment type="similarity">
    <text evidence="1">Belongs to the protein kinase superfamily. CMGC Ser/Thr protein kinase family. CDC2/CDKX subfamily.</text>
</comment>
<dbReference type="Proteomes" id="UP000008021">
    <property type="component" value="Chromosome 2"/>
</dbReference>
<keyword evidence="3" id="KW-0597">Phosphoprotein</keyword>
<dbReference type="GO" id="GO:0032968">
    <property type="term" value="P:positive regulation of transcription elongation by RNA polymerase II"/>
    <property type="evidence" value="ECO:0007669"/>
    <property type="project" value="TreeGrafter"/>
</dbReference>
<dbReference type="AlphaFoldDB" id="A0A0E0CSI8"/>
<evidence type="ECO:0000256" key="3">
    <source>
        <dbReference type="ARBA" id="ARBA00022553"/>
    </source>
</evidence>
<dbReference type="PANTHER" id="PTHR24056">
    <property type="entry name" value="CELL DIVISION PROTEIN KINASE"/>
    <property type="match status" value="1"/>
</dbReference>
<dbReference type="GO" id="GO:0005524">
    <property type="term" value="F:ATP binding"/>
    <property type="evidence" value="ECO:0007669"/>
    <property type="project" value="UniProtKB-KW"/>
</dbReference>
<dbReference type="EnsemblPlants" id="OMERI02G33710.1">
    <property type="protein sequence ID" value="OMERI02G33710.1"/>
    <property type="gene ID" value="OMERI02G33710"/>
</dbReference>
<comment type="catalytic activity">
    <reaction evidence="6">
        <text>[DNA-directed RNA polymerase] + ATP = phospho-[DNA-directed RNA polymerase] + ADP + H(+)</text>
        <dbReference type="Rhea" id="RHEA:10216"/>
        <dbReference type="Rhea" id="RHEA-COMP:11321"/>
        <dbReference type="Rhea" id="RHEA-COMP:11322"/>
        <dbReference type="ChEBI" id="CHEBI:15378"/>
        <dbReference type="ChEBI" id="CHEBI:30616"/>
        <dbReference type="ChEBI" id="CHEBI:43176"/>
        <dbReference type="ChEBI" id="CHEBI:68546"/>
        <dbReference type="ChEBI" id="CHEBI:456216"/>
        <dbReference type="EC" id="2.7.11.23"/>
    </reaction>
</comment>
<feature type="domain" description="Protein kinase" evidence="8">
    <location>
        <begin position="1"/>
        <end position="207"/>
    </location>
</feature>
<dbReference type="GO" id="GO:0000307">
    <property type="term" value="C:cyclin-dependent protein kinase holoenzyme complex"/>
    <property type="evidence" value="ECO:0007669"/>
    <property type="project" value="TreeGrafter"/>
</dbReference>
<evidence type="ECO:0000256" key="7">
    <source>
        <dbReference type="SAM" id="MobiDB-lite"/>
    </source>
</evidence>
<dbReference type="HOGENOM" id="CLU_886767_0_0_1"/>
<feature type="region of interest" description="Disordered" evidence="7">
    <location>
        <begin position="86"/>
        <end position="111"/>
    </location>
</feature>
<evidence type="ECO:0000256" key="5">
    <source>
        <dbReference type="ARBA" id="ARBA00022840"/>
    </source>
</evidence>
<dbReference type="PANTHER" id="PTHR24056:SF481">
    <property type="entry name" value="OS02G0559300 PROTEIN"/>
    <property type="match status" value="1"/>
</dbReference>
<keyword evidence="10" id="KW-1185">Reference proteome</keyword>
<dbReference type="InterPro" id="IPR050108">
    <property type="entry name" value="CDK"/>
</dbReference>
<dbReference type="Gramene" id="OMERI02G33710.1">
    <property type="protein sequence ID" value="OMERI02G33710.1"/>
    <property type="gene ID" value="OMERI02G33710"/>
</dbReference>
<protein>
    <recommendedName>
        <fullName evidence="2">[RNA-polymerase]-subunit kinase</fullName>
        <ecNumber evidence="2">2.7.11.23</ecNumber>
    </recommendedName>
</protein>
<proteinExistence type="inferred from homology"/>
<dbReference type="PROSITE" id="PS00108">
    <property type="entry name" value="PROTEIN_KINASE_ST"/>
    <property type="match status" value="1"/>
</dbReference>
<dbReference type="InterPro" id="IPR011009">
    <property type="entry name" value="Kinase-like_dom_sf"/>
</dbReference>
<evidence type="ECO:0000256" key="6">
    <source>
        <dbReference type="ARBA" id="ARBA00049280"/>
    </source>
</evidence>
<dbReference type="GO" id="GO:0005634">
    <property type="term" value="C:nucleus"/>
    <property type="evidence" value="ECO:0007669"/>
    <property type="project" value="TreeGrafter"/>
</dbReference>
<evidence type="ECO:0000259" key="8">
    <source>
        <dbReference type="PROSITE" id="PS50011"/>
    </source>
</evidence>
<evidence type="ECO:0000256" key="4">
    <source>
        <dbReference type="ARBA" id="ARBA00022741"/>
    </source>
</evidence>
<dbReference type="SUPFAM" id="SSF56112">
    <property type="entry name" value="Protein kinase-like (PK-like)"/>
    <property type="match status" value="1"/>
</dbReference>
<organism evidence="9">
    <name type="scientific">Oryza meridionalis</name>
    <dbReference type="NCBI Taxonomy" id="40149"/>
    <lineage>
        <taxon>Eukaryota</taxon>
        <taxon>Viridiplantae</taxon>
        <taxon>Streptophyta</taxon>
        <taxon>Embryophyta</taxon>
        <taxon>Tracheophyta</taxon>
        <taxon>Spermatophyta</taxon>
        <taxon>Magnoliopsida</taxon>
        <taxon>Liliopsida</taxon>
        <taxon>Poales</taxon>
        <taxon>Poaceae</taxon>
        <taxon>BOP clade</taxon>
        <taxon>Oryzoideae</taxon>
        <taxon>Oryzeae</taxon>
        <taxon>Oryzinae</taxon>
        <taxon>Oryza</taxon>
    </lineage>
</organism>
<dbReference type="InterPro" id="IPR008271">
    <property type="entry name" value="Ser/Thr_kinase_AS"/>
</dbReference>
<dbReference type="GO" id="GO:0008353">
    <property type="term" value="F:RNA polymerase II CTD heptapeptide repeat kinase activity"/>
    <property type="evidence" value="ECO:0007669"/>
    <property type="project" value="UniProtKB-EC"/>
</dbReference>
<dbReference type="Pfam" id="PF00069">
    <property type="entry name" value="Pkinase"/>
    <property type="match status" value="1"/>
</dbReference>
<reference evidence="9" key="1">
    <citation type="submission" date="2015-04" db="UniProtKB">
        <authorList>
            <consortium name="EnsemblPlants"/>
        </authorList>
    </citation>
    <scope>IDENTIFICATION</scope>
</reference>